<name>A0AAE0QD96_9TELE</name>
<dbReference type="PROSITE" id="PS51221">
    <property type="entry name" value="TTL"/>
    <property type="match status" value="1"/>
</dbReference>
<accession>A0AAE0QD96</accession>
<dbReference type="PROSITE" id="PS50878">
    <property type="entry name" value="RT_POL"/>
    <property type="match status" value="1"/>
</dbReference>
<feature type="domain" description="Reverse transcriptase" evidence="21">
    <location>
        <begin position="734"/>
        <end position="993"/>
    </location>
</feature>
<evidence type="ECO:0000256" key="14">
    <source>
        <dbReference type="ARBA" id="ARBA00062645"/>
    </source>
</evidence>
<comment type="similarity">
    <text evidence="3">Belongs to the beta type-B retroviral polymerase family. HERV class-II K(HML-2) pol subfamily.</text>
</comment>
<dbReference type="InterPro" id="IPR043128">
    <property type="entry name" value="Rev_trsase/Diguanyl_cyclase"/>
</dbReference>
<evidence type="ECO:0000256" key="15">
    <source>
        <dbReference type="ARBA" id="ARBA00074800"/>
    </source>
</evidence>
<protein>
    <recommendedName>
        <fullName evidence="15">Polyglutamylase complex subunit TTLL1</fullName>
        <ecNumber evidence="4">3.1.26.4</ecNumber>
    </recommendedName>
    <alternativeName>
        <fullName evidence="16">Tubulin polyglutamylase TTLL1</fullName>
    </alternativeName>
    <alternativeName>
        <fullName evidence="18">Tubulin polyglutamylase complex subunit 3</fullName>
    </alternativeName>
    <alternativeName>
        <fullName evidence="17">Tubulin--tyrosine ligase-like protein 1</fullName>
    </alternativeName>
</protein>
<dbReference type="Pfam" id="PF03133">
    <property type="entry name" value="TTL"/>
    <property type="match status" value="1"/>
</dbReference>
<dbReference type="Pfam" id="PF00078">
    <property type="entry name" value="RVT_1"/>
    <property type="match status" value="1"/>
</dbReference>
<keyword evidence="19" id="KW-0175">Coiled coil</keyword>
<evidence type="ECO:0000256" key="17">
    <source>
        <dbReference type="ARBA" id="ARBA00080021"/>
    </source>
</evidence>
<comment type="caution">
    <text evidence="22">The sequence shown here is derived from an EMBL/GenBank/DDBJ whole genome shotgun (WGS) entry which is preliminary data.</text>
</comment>
<keyword evidence="10" id="KW-0969">Cilium</keyword>
<evidence type="ECO:0000313" key="22">
    <source>
        <dbReference type="EMBL" id="KAK3518172.1"/>
    </source>
</evidence>
<evidence type="ECO:0000256" key="20">
    <source>
        <dbReference type="SAM" id="MobiDB-lite"/>
    </source>
</evidence>
<dbReference type="GO" id="GO:0036064">
    <property type="term" value="C:ciliary basal body"/>
    <property type="evidence" value="ECO:0007669"/>
    <property type="project" value="TreeGrafter"/>
</dbReference>
<dbReference type="PANTHER" id="PTHR12241:SF31">
    <property type="entry name" value="POLYGLUTAMYLASE COMPLEX SUBUNIT TTLL1"/>
    <property type="match status" value="1"/>
</dbReference>
<evidence type="ECO:0000256" key="1">
    <source>
        <dbReference type="ARBA" id="ARBA00004120"/>
    </source>
</evidence>
<feature type="coiled-coil region" evidence="19">
    <location>
        <begin position="568"/>
        <end position="602"/>
    </location>
</feature>
<dbReference type="InterPro" id="IPR043502">
    <property type="entry name" value="DNA/RNA_pol_sf"/>
</dbReference>
<evidence type="ECO:0000256" key="8">
    <source>
        <dbReference type="ARBA" id="ARBA00022741"/>
    </source>
</evidence>
<comment type="subcellular location">
    <subcellularLocation>
        <location evidence="1">Cytoplasm</location>
        <location evidence="1">Cytoskeleton</location>
        <location evidence="1">Cilium basal body</location>
    </subcellularLocation>
</comment>
<evidence type="ECO:0000256" key="9">
    <source>
        <dbReference type="ARBA" id="ARBA00022840"/>
    </source>
</evidence>
<dbReference type="GO" id="GO:0005524">
    <property type="term" value="F:ATP binding"/>
    <property type="evidence" value="ECO:0007669"/>
    <property type="project" value="UniProtKB-KW"/>
</dbReference>
<evidence type="ECO:0000256" key="13">
    <source>
        <dbReference type="ARBA" id="ARBA00052959"/>
    </source>
</evidence>
<dbReference type="FunFam" id="3.30.470.20:FF:000033">
    <property type="entry name" value="Probable tubulin polyglutamylase TTLL1"/>
    <property type="match status" value="1"/>
</dbReference>
<dbReference type="EMBL" id="JAUCMX010000018">
    <property type="protein sequence ID" value="KAK3518172.1"/>
    <property type="molecule type" value="Genomic_DNA"/>
</dbReference>
<evidence type="ECO:0000256" key="12">
    <source>
        <dbReference type="ARBA" id="ARBA00023273"/>
    </source>
</evidence>
<comment type="similarity">
    <text evidence="2">Belongs to the tubulin polyglutamylase family.</text>
</comment>
<keyword evidence="9" id="KW-0067">ATP-binding</keyword>
<keyword evidence="23" id="KW-1185">Reference proteome</keyword>
<comment type="subunit">
    <text evidence="14">Part of the neuronal tubulin polyglutamylase complex which contains TPGS1, TPGS2, TTLL1, LRRC49 and NICN1. Interacts with PCM1, CSTPP1 and LRRC49.</text>
</comment>
<evidence type="ECO:0000256" key="5">
    <source>
        <dbReference type="ARBA" id="ARBA00022490"/>
    </source>
</evidence>
<dbReference type="GO" id="GO:0015631">
    <property type="term" value="F:tubulin binding"/>
    <property type="evidence" value="ECO:0007669"/>
    <property type="project" value="TreeGrafter"/>
</dbReference>
<dbReference type="SUPFAM" id="SSF56672">
    <property type="entry name" value="DNA/RNA polymerases"/>
    <property type="match status" value="1"/>
</dbReference>
<dbReference type="EC" id="3.1.26.4" evidence="4"/>
<dbReference type="InterPro" id="IPR004344">
    <property type="entry name" value="TTL/TTLL_fam"/>
</dbReference>
<keyword evidence="7" id="KW-0493">Microtubule</keyword>
<dbReference type="Gene3D" id="3.30.470.20">
    <property type="entry name" value="ATP-grasp fold, B domain"/>
    <property type="match status" value="1"/>
</dbReference>
<evidence type="ECO:0000256" key="10">
    <source>
        <dbReference type="ARBA" id="ARBA00023069"/>
    </source>
</evidence>
<keyword evidence="11" id="KW-0206">Cytoskeleton</keyword>
<evidence type="ECO:0000256" key="2">
    <source>
        <dbReference type="ARBA" id="ARBA00006118"/>
    </source>
</evidence>
<sequence length="1110" mass="129790">NGTCWVEALTLSAPCNEEKVLSIPTEGVMAGKVKWVTDIEKSVLINNFEKRGWIQVTDTEDWNFYWQDSTYFPPKLTLVMIECVLCRMSIQTIRNVFSVDTGYRLSDDQMVNHFPNHYELTRKDLMIKNIKRYRKELEKESSPLAEKDENGKYLYLDFVPVTFMLPADYNLFVEEFRKSPSSTWIMKPCGKAQGKGIFLINKLSQIKKWSRDSRTSTFMAANSGKEAYVISLYIDNPLLIGGKKFDLRLYVLVTTYRPLKCYMYKLGFCRFCTVKYTPSTSELDNMFVHLTNVAIQKHGDDYNPVHGGKWTVNNLRLYLESTRGKEVTNHLFDQIHWIVVQSLKAVAPVMINDKHCFECYGYDIIIDDKLKPWLIEVNASPSLTSSTANDRILKYNLMNDTLNIVAPNGEIPDCRWNRSPPKEALGNYQVLYKSGGRRTQVHYILCRRGNLKEISDCKVVVGESVARQHRMVVCRMTLMVCKKKRSEIEKKTKWWKLKKEECCEEFRQKLRQALGGQVVLPDDWETTAEVIRETGRKVLGVSSGRRKEDKETWWWNEEVQDSIQRKRLAKKKWDMDRTEENRQEYKELQRRVKREVSKAKQKAYDELYTRLDTREGEKDLYRLARQRDRDGKDVQQVRVIKDRDGRVLTSEESVQRRWKEYFEELMNEENEREKRVEGVNSVEQKVDKIRKDEVRKALKRMKSGKAVGPDDIPVEVWKCLGEAAVEFLASLFNRVLESERMPEEWRRSVFVPIFKNKGDVQSCSNYRGIKLMSHTMKVWERVVEARLRKVVEICEQQYGFMPRKSTTDAIFALRILMEKYRDGQRELHCVFVDLEKAYDRVPREELWYCMRKSGVAEKYVRVVQDMYERSRTVVRCAVGQTEEFNVEVGLHQGSALSPFLFAIVMDQLSEEVRQESPWTMMFADDIVICSESREQVEENLERWRFALERRGMKVSRSKTEYMCVNEREGSGTVRLQGEEVKKVQEFKYLGSTVQSNGECGKEVKKRVQAGWNGWRKVSGVLCDQKISARIKGKVYRTVVRPAMLYGLETVSLRKRQESELEVAELKMLSYDEEQAMSENTERDLRSRSGQSLGSKSTKSGSVRPVTATWK</sequence>
<keyword evidence="6" id="KW-0436">Ligase</keyword>
<dbReference type="InterPro" id="IPR000477">
    <property type="entry name" value="RT_dom"/>
</dbReference>
<dbReference type="Gene3D" id="3.30.70.270">
    <property type="match status" value="1"/>
</dbReference>
<evidence type="ECO:0000259" key="21">
    <source>
        <dbReference type="PROSITE" id="PS50878"/>
    </source>
</evidence>
<dbReference type="PANTHER" id="PTHR12241">
    <property type="entry name" value="TUBULIN POLYGLUTAMYLASE"/>
    <property type="match status" value="1"/>
</dbReference>
<feature type="region of interest" description="Disordered" evidence="20">
    <location>
        <begin position="1073"/>
        <end position="1110"/>
    </location>
</feature>
<evidence type="ECO:0000256" key="19">
    <source>
        <dbReference type="SAM" id="Coils"/>
    </source>
</evidence>
<comment type="catalytic activity">
    <reaction evidence="13">
        <text>(L-glutamyl)(n)-gamma-L-glutamyl-L-glutamyl-[protein] + L-glutamate + ATP = (L-glutamyl)(n+1)-gamma-L-glutamyl-L-glutamyl-[protein] + ADP + phosphate + H(+)</text>
        <dbReference type="Rhea" id="RHEA:60148"/>
        <dbReference type="Rhea" id="RHEA-COMP:15519"/>
        <dbReference type="Rhea" id="RHEA-COMP:15675"/>
        <dbReference type="ChEBI" id="CHEBI:15378"/>
        <dbReference type="ChEBI" id="CHEBI:29985"/>
        <dbReference type="ChEBI" id="CHEBI:30616"/>
        <dbReference type="ChEBI" id="CHEBI:43474"/>
        <dbReference type="ChEBI" id="CHEBI:143623"/>
        <dbReference type="ChEBI" id="CHEBI:456216"/>
    </reaction>
    <physiologicalReaction direction="left-to-right" evidence="13">
        <dbReference type="Rhea" id="RHEA:60149"/>
    </physiologicalReaction>
</comment>
<dbReference type="GO" id="GO:0004523">
    <property type="term" value="F:RNA-DNA hybrid ribonuclease activity"/>
    <property type="evidence" value="ECO:0007669"/>
    <property type="project" value="UniProtKB-EC"/>
</dbReference>
<evidence type="ECO:0000256" key="3">
    <source>
        <dbReference type="ARBA" id="ARBA00010879"/>
    </source>
</evidence>
<evidence type="ECO:0000313" key="23">
    <source>
        <dbReference type="Proteomes" id="UP001274896"/>
    </source>
</evidence>
<dbReference type="AlphaFoldDB" id="A0AAE0QD96"/>
<dbReference type="SUPFAM" id="SSF56059">
    <property type="entry name" value="Glutathione synthetase ATP-binding domain-like"/>
    <property type="match status" value="1"/>
</dbReference>
<evidence type="ECO:0000256" key="6">
    <source>
        <dbReference type="ARBA" id="ARBA00022598"/>
    </source>
</evidence>
<evidence type="ECO:0000256" key="4">
    <source>
        <dbReference type="ARBA" id="ARBA00012180"/>
    </source>
</evidence>
<reference evidence="22" key="1">
    <citation type="submission" date="2023-06" db="EMBL/GenBank/DDBJ databases">
        <title>Male Hemibagrus guttatus genome.</title>
        <authorList>
            <person name="Bian C."/>
        </authorList>
    </citation>
    <scope>NUCLEOTIDE SEQUENCE</scope>
    <source>
        <strain evidence="22">Male_cb2023</strain>
        <tissue evidence="22">Muscle</tissue>
    </source>
</reference>
<feature type="non-terminal residue" evidence="22">
    <location>
        <position position="1110"/>
    </location>
</feature>
<evidence type="ECO:0000256" key="18">
    <source>
        <dbReference type="ARBA" id="ARBA00083073"/>
    </source>
</evidence>
<evidence type="ECO:0000256" key="7">
    <source>
        <dbReference type="ARBA" id="ARBA00022701"/>
    </source>
</evidence>
<dbReference type="GO" id="GO:0000226">
    <property type="term" value="P:microtubule cytoskeleton organization"/>
    <property type="evidence" value="ECO:0007669"/>
    <property type="project" value="TreeGrafter"/>
</dbReference>
<dbReference type="Proteomes" id="UP001274896">
    <property type="component" value="Unassembled WGS sequence"/>
</dbReference>
<organism evidence="22 23">
    <name type="scientific">Hemibagrus guttatus</name>
    <dbReference type="NCBI Taxonomy" id="175788"/>
    <lineage>
        <taxon>Eukaryota</taxon>
        <taxon>Metazoa</taxon>
        <taxon>Chordata</taxon>
        <taxon>Craniata</taxon>
        <taxon>Vertebrata</taxon>
        <taxon>Euteleostomi</taxon>
        <taxon>Actinopterygii</taxon>
        <taxon>Neopterygii</taxon>
        <taxon>Teleostei</taxon>
        <taxon>Ostariophysi</taxon>
        <taxon>Siluriformes</taxon>
        <taxon>Bagridae</taxon>
        <taxon>Hemibagrus</taxon>
    </lineage>
</organism>
<keyword evidence="8" id="KW-0547">Nucleotide-binding</keyword>
<dbReference type="GO" id="GO:0070740">
    <property type="term" value="F:tubulin-glutamic acid ligase activity"/>
    <property type="evidence" value="ECO:0007669"/>
    <property type="project" value="TreeGrafter"/>
</dbReference>
<evidence type="ECO:0000256" key="16">
    <source>
        <dbReference type="ARBA" id="ARBA00075351"/>
    </source>
</evidence>
<evidence type="ECO:0000256" key="11">
    <source>
        <dbReference type="ARBA" id="ARBA00023212"/>
    </source>
</evidence>
<dbReference type="GO" id="GO:0005874">
    <property type="term" value="C:microtubule"/>
    <property type="evidence" value="ECO:0007669"/>
    <property type="project" value="UniProtKB-KW"/>
</dbReference>
<keyword evidence="12" id="KW-0966">Cell projection</keyword>
<feature type="compositionally biased region" description="Polar residues" evidence="20">
    <location>
        <begin position="1087"/>
        <end position="1100"/>
    </location>
</feature>
<dbReference type="CDD" id="cd01650">
    <property type="entry name" value="RT_nLTR_like"/>
    <property type="match status" value="1"/>
</dbReference>
<keyword evidence="5" id="KW-0963">Cytoplasm</keyword>
<gene>
    <name evidence="22" type="ORF">QTP70_033267</name>
</gene>
<proteinExistence type="inferred from homology"/>